<dbReference type="VEuPathDB" id="ToxoDB:cyc_08810"/>
<keyword evidence="8" id="KW-1185">Reference proteome</keyword>
<evidence type="ECO:0000259" key="6">
    <source>
        <dbReference type="Pfam" id="PF05179"/>
    </source>
</evidence>
<name>A0A1D3D9B0_9EIME</name>
<dbReference type="GO" id="GO:0000993">
    <property type="term" value="F:RNA polymerase II complex binding"/>
    <property type="evidence" value="ECO:0007669"/>
    <property type="project" value="TreeGrafter"/>
</dbReference>
<dbReference type="InParanoid" id="A0A1D3D9B0"/>
<reference evidence="7 8" key="1">
    <citation type="journal article" date="2016" name="BMC Genomics">
        <title>Comparative genomics reveals Cyclospora cayetanensis possesses coccidia-like metabolism and invasion components but unique surface antigens.</title>
        <authorList>
            <person name="Liu S."/>
            <person name="Wang L."/>
            <person name="Zheng H."/>
            <person name="Xu Z."/>
            <person name="Roellig D.M."/>
            <person name="Li N."/>
            <person name="Frace M.A."/>
            <person name="Tang K."/>
            <person name="Arrowood M.J."/>
            <person name="Moss D.M."/>
            <person name="Zhang L."/>
            <person name="Feng Y."/>
            <person name="Xiao L."/>
        </authorList>
    </citation>
    <scope>NUCLEOTIDE SEQUENCE [LARGE SCALE GENOMIC DNA]</scope>
    <source>
        <strain evidence="7 8">CHN_HEN01</strain>
    </source>
</reference>
<gene>
    <name evidence="7" type="ORF">cyc_08810</name>
</gene>
<evidence type="ECO:0000256" key="1">
    <source>
        <dbReference type="ARBA" id="ARBA00004123"/>
    </source>
</evidence>
<feature type="region of interest" description="Disordered" evidence="5">
    <location>
        <begin position="1"/>
        <end position="22"/>
    </location>
</feature>
<dbReference type="InterPro" id="IPR031336">
    <property type="entry name" value="CDC73_C"/>
</dbReference>
<protein>
    <submittedName>
        <fullName evidence="7">RNA polymerase II accessory cdc73 family related protein</fullName>
    </submittedName>
</protein>
<dbReference type="EMBL" id="JROU02000202">
    <property type="protein sequence ID" value="OEH80047.1"/>
    <property type="molecule type" value="Genomic_DNA"/>
</dbReference>
<proteinExistence type="inferred from homology"/>
<evidence type="ECO:0000256" key="5">
    <source>
        <dbReference type="SAM" id="MobiDB-lite"/>
    </source>
</evidence>
<evidence type="ECO:0000313" key="8">
    <source>
        <dbReference type="Proteomes" id="UP000095192"/>
    </source>
</evidence>
<dbReference type="AlphaFoldDB" id="A0A1D3D9B0"/>
<dbReference type="GO" id="GO:0006368">
    <property type="term" value="P:transcription elongation by RNA polymerase II"/>
    <property type="evidence" value="ECO:0007669"/>
    <property type="project" value="InterPro"/>
</dbReference>
<dbReference type="Proteomes" id="UP000095192">
    <property type="component" value="Unassembled WGS sequence"/>
</dbReference>
<evidence type="ECO:0000313" key="7">
    <source>
        <dbReference type="EMBL" id="OEH80047.1"/>
    </source>
</evidence>
<dbReference type="PANTHER" id="PTHR12466:SF8">
    <property type="entry name" value="PARAFIBROMIN"/>
    <property type="match status" value="1"/>
</dbReference>
<sequence length="309" mass="34398">MSASTARSRSSAPAELSSSDSGAERCLNPLALLRAAYEDGVDSCMLQQVGGVERLVLQKRNCYIDAGAPSGIASRKREAYTVADLWLLLSTPKEAYNYLAITEKGHRYINVLERPKILHAISGPGNGLSCKATAAEATELRSCRAPGSASRALMQRAPLRRFCVRHAAGIPVSAEGVSIKRRIRNKEYTFKALECTYTPKFTQKDWASVVGVFLGGGSAEKTKWQFNEWPFQGWVELFQSFRGALFAYDEDAIPPEVLQWNIRVFRLSRSHRHNDAAVANDYWRFLEEFVLAPRQLRISSSKKICVSST</sequence>
<dbReference type="InterPro" id="IPR007852">
    <property type="entry name" value="Cdc73/Parafibromin"/>
</dbReference>
<comment type="caution">
    <text evidence="7">The sequence shown here is derived from an EMBL/GenBank/DDBJ whole genome shotgun (WGS) entry which is preliminary data.</text>
</comment>
<evidence type="ECO:0000256" key="2">
    <source>
        <dbReference type="ARBA" id="ARBA00010427"/>
    </source>
</evidence>
<comment type="subcellular location">
    <subcellularLocation>
        <location evidence="1">Nucleus</location>
    </subcellularLocation>
</comment>
<accession>A0A1D3D9B0</accession>
<feature type="domain" description="Cell division control protein 73 C-terminal" evidence="6">
    <location>
        <begin position="175"/>
        <end position="289"/>
    </location>
</feature>
<dbReference type="GO" id="GO:0016593">
    <property type="term" value="C:Cdc73/Paf1 complex"/>
    <property type="evidence" value="ECO:0007669"/>
    <property type="project" value="InterPro"/>
</dbReference>
<dbReference type="Gene3D" id="3.40.50.11990">
    <property type="entry name" value="RNA polymerase II accessory factor, Cdc73 C-terminal domain"/>
    <property type="match status" value="1"/>
</dbReference>
<evidence type="ECO:0000256" key="3">
    <source>
        <dbReference type="ARBA" id="ARBA00023163"/>
    </source>
</evidence>
<feature type="compositionally biased region" description="Low complexity" evidence="5">
    <location>
        <begin position="1"/>
        <end position="21"/>
    </location>
</feature>
<keyword evidence="3" id="KW-0804">Transcription</keyword>
<dbReference type="VEuPathDB" id="ToxoDB:LOC34624420"/>
<dbReference type="GO" id="GO:0032968">
    <property type="term" value="P:positive regulation of transcription elongation by RNA polymerase II"/>
    <property type="evidence" value="ECO:0007669"/>
    <property type="project" value="TreeGrafter"/>
</dbReference>
<keyword evidence="4" id="KW-0539">Nucleus</keyword>
<organism evidence="7 8">
    <name type="scientific">Cyclospora cayetanensis</name>
    <dbReference type="NCBI Taxonomy" id="88456"/>
    <lineage>
        <taxon>Eukaryota</taxon>
        <taxon>Sar</taxon>
        <taxon>Alveolata</taxon>
        <taxon>Apicomplexa</taxon>
        <taxon>Conoidasida</taxon>
        <taxon>Coccidia</taxon>
        <taxon>Eucoccidiorida</taxon>
        <taxon>Eimeriorina</taxon>
        <taxon>Eimeriidae</taxon>
        <taxon>Cyclospora</taxon>
    </lineage>
</organism>
<dbReference type="Pfam" id="PF05179">
    <property type="entry name" value="CDC73_C"/>
    <property type="match status" value="1"/>
</dbReference>
<dbReference type="InterPro" id="IPR038103">
    <property type="entry name" value="CDC73_C_sf"/>
</dbReference>
<comment type="similarity">
    <text evidence="2">Belongs to the CDC73 family.</text>
</comment>
<evidence type="ECO:0000256" key="4">
    <source>
        <dbReference type="ARBA" id="ARBA00023242"/>
    </source>
</evidence>
<dbReference type="PANTHER" id="PTHR12466">
    <property type="entry name" value="CDC73 DOMAIN PROTEIN"/>
    <property type="match status" value="1"/>
</dbReference>